<evidence type="ECO:0000313" key="2">
    <source>
        <dbReference type="Proteomes" id="UP000250043"/>
    </source>
</evidence>
<dbReference type="OrthoDB" id="2731950at2759"/>
<dbReference type="Proteomes" id="UP000250043">
    <property type="component" value="Unassembled WGS sequence"/>
</dbReference>
<dbReference type="AlphaFoldDB" id="A0A8E2ATH3"/>
<accession>A0A8E2ATH3</accession>
<keyword evidence="2" id="KW-1185">Reference proteome</keyword>
<evidence type="ECO:0008006" key="3">
    <source>
        <dbReference type="Google" id="ProtNLM"/>
    </source>
</evidence>
<proteinExistence type="predicted"/>
<sequence>MSESTIPAKYVWRPDELLELYNRGFKLIDRLDYMNVVQLARNGNGEEVVIKSLRHDSNELQMLQMMISMPSPRNRVVPCELLPCEITTLAVMPALNPLHASSLSFNIEEILDIMGQMIEALDFMHEHRIAFGDVAFDNAIRSMKVTPMQIGPWNIPPKRIYFIDFQTARSFPKGPGDGLRINDWTDYGGHFEPPEGRGEVDPYSYDVYSLGQSIFEWCNLGSFLVPRSLGSVVDSMRSDNPFQRPTIRRISQMFPALRYWAINMHWLYRTLPRPLAGSIDYYGWRLLSVFI</sequence>
<dbReference type="SUPFAM" id="SSF56112">
    <property type="entry name" value="Protein kinase-like (PK-like)"/>
    <property type="match status" value="1"/>
</dbReference>
<dbReference type="InterPro" id="IPR011009">
    <property type="entry name" value="Kinase-like_dom_sf"/>
</dbReference>
<gene>
    <name evidence="1" type="ORF">OBBRIDRAFT_47165</name>
</gene>
<reference evidence="1 2" key="1">
    <citation type="submission" date="2016-07" db="EMBL/GenBank/DDBJ databases">
        <title>Draft genome of the white-rot fungus Obba rivulosa 3A-2.</title>
        <authorList>
            <consortium name="DOE Joint Genome Institute"/>
            <person name="Miettinen O."/>
            <person name="Riley R."/>
            <person name="Acob R."/>
            <person name="Barry K."/>
            <person name="Cullen D."/>
            <person name="De Vries R."/>
            <person name="Hainaut M."/>
            <person name="Hatakka A."/>
            <person name="Henrissat B."/>
            <person name="Hilden K."/>
            <person name="Kuo R."/>
            <person name="Labutti K."/>
            <person name="Lipzen A."/>
            <person name="Makela M.R."/>
            <person name="Sandor L."/>
            <person name="Spatafora J.W."/>
            <person name="Grigoriev I.V."/>
            <person name="Hibbett D.S."/>
        </authorList>
    </citation>
    <scope>NUCLEOTIDE SEQUENCE [LARGE SCALE GENOMIC DNA]</scope>
    <source>
        <strain evidence="1 2">3A-2</strain>
    </source>
</reference>
<dbReference type="Gene3D" id="1.10.510.10">
    <property type="entry name" value="Transferase(Phosphotransferase) domain 1"/>
    <property type="match status" value="1"/>
</dbReference>
<name>A0A8E2ATH3_9APHY</name>
<dbReference type="EMBL" id="KV722438">
    <property type="protein sequence ID" value="OCH88984.1"/>
    <property type="molecule type" value="Genomic_DNA"/>
</dbReference>
<evidence type="ECO:0000313" key="1">
    <source>
        <dbReference type="EMBL" id="OCH88984.1"/>
    </source>
</evidence>
<protein>
    <recommendedName>
        <fullName evidence="3">Protein kinase domain-containing protein</fullName>
    </recommendedName>
</protein>
<organism evidence="1 2">
    <name type="scientific">Obba rivulosa</name>
    <dbReference type="NCBI Taxonomy" id="1052685"/>
    <lineage>
        <taxon>Eukaryota</taxon>
        <taxon>Fungi</taxon>
        <taxon>Dikarya</taxon>
        <taxon>Basidiomycota</taxon>
        <taxon>Agaricomycotina</taxon>
        <taxon>Agaricomycetes</taxon>
        <taxon>Polyporales</taxon>
        <taxon>Gelatoporiaceae</taxon>
        <taxon>Obba</taxon>
    </lineage>
</organism>